<proteinExistence type="predicted"/>
<gene>
    <name evidence="1" type="ORF">PEVE_00001509</name>
</gene>
<evidence type="ECO:0000313" key="1">
    <source>
        <dbReference type="EMBL" id="CAH3154780.1"/>
    </source>
</evidence>
<evidence type="ECO:0000313" key="2">
    <source>
        <dbReference type="Proteomes" id="UP001159427"/>
    </source>
</evidence>
<sequence>MRWHPLVIKLCLRVYSKSHALYDIRDSGFLKLPSGRTLSAYKNFCSSSSGWKTDHEHNTSVTSACKPEENIATHVLQFFFKRLFSNFEFPCAYFLTRGIAASKLNRIFWQEATVNALKGILQYIKSNEFKEEFGDDLYLILHRLNQDCVESYFSIQGKCVVVPET</sequence>
<dbReference type="Proteomes" id="UP001159427">
    <property type="component" value="Unassembled WGS sequence"/>
</dbReference>
<protein>
    <submittedName>
        <fullName evidence="1">Uncharacterized protein</fullName>
    </submittedName>
</protein>
<accession>A0ABN8Q0M1</accession>
<reference evidence="1 2" key="1">
    <citation type="submission" date="2022-05" db="EMBL/GenBank/DDBJ databases">
        <authorList>
            <consortium name="Genoscope - CEA"/>
            <person name="William W."/>
        </authorList>
    </citation>
    <scope>NUCLEOTIDE SEQUENCE [LARGE SCALE GENOMIC DNA]</scope>
</reference>
<organism evidence="1 2">
    <name type="scientific">Porites evermanni</name>
    <dbReference type="NCBI Taxonomy" id="104178"/>
    <lineage>
        <taxon>Eukaryota</taxon>
        <taxon>Metazoa</taxon>
        <taxon>Cnidaria</taxon>
        <taxon>Anthozoa</taxon>
        <taxon>Hexacorallia</taxon>
        <taxon>Scleractinia</taxon>
        <taxon>Fungiina</taxon>
        <taxon>Poritidae</taxon>
        <taxon>Porites</taxon>
    </lineage>
</organism>
<keyword evidence="2" id="KW-1185">Reference proteome</keyword>
<name>A0ABN8Q0M1_9CNID</name>
<dbReference type="EMBL" id="CALNXI010001084">
    <property type="protein sequence ID" value="CAH3154780.1"/>
    <property type="molecule type" value="Genomic_DNA"/>
</dbReference>
<comment type="caution">
    <text evidence="1">The sequence shown here is derived from an EMBL/GenBank/DDBJ whole genome shotgun (WGS) entry which is preliminary data.</text>
</comment>